<evidence type="ECO:0000313" key="9">
    <source>
        <dbReference type="EMBL" id="MFC6396610.1"/>
    </source>
</evidence>
<feature type="domain" description="PPIase FKBP-type" evidence="8">
    <location>
        <begin position="123"/>
        <end position="212"/>
    </location>
</feature>
<dbReference type="Proteomes" id="UP001596266">
    <property type="component" value="Unassembled WGS sequence"/>
</dbReference>
<name>A0ABW1X262_9ACTN</name>
<feature type="compositionally biased region" description="Low complexity" evidence="7">
    <location>
        <begin position="32"/>
        <end position="55"/>
    </location>
</feature>
<dbReference type="GO" id="GO:0003755">
    <property type="term" value="F:peptidyl-prolyl cis-trans isomerase activity"/>
    <property type="evidence" value="ECO:0007669"/>
    <property type="project" value="UniProtKB-EC"/>
</dbReference>
<evidence type="ECO:0000256" key="4">
    <source>
        <dbReference type="ARBA" id="ARBA00023110"/>
    </source>
</evidence>
<evidence type="ECO:0000313" key="10">
    <source>
        <dbReference type="Proteomes" id="UP001596266"/>
    </source>
</evidence>
<keyword evidence="10" id="KW-1185">Reference proteome</keyword>
<dbReference type="EC" id="5.2.1.8" evidence="3 6"/>
<evidence type="ECO:0000259" key="8">
    <source>
        <dbReference type="PROSITE" id="PS50059"/>
    </source>
</evidence>
<keyword evidence="4 6" id="KW-0697">Rotamase</keyword>
<dbReference type="RefSeq" id="WP_343885602.1">
    <property type="nucleotide sequence ID" value="NZ_BAAAKI010000009.1"/>
</dbReference>
<dbReference type="Pfam" id="PF00254">
    <property type="entry name" value="FKBP_C"/>
    <property type="match status" value="2"/>
</dbReference>
<comment type="similarity">
    <text evidence="2">Belongs to the FKBP-type PPIase family.</text>
</comment>
<feature type="region of interest" description="Disordered" evidence="7">
    <location>
        <begin position="30"/>
        <end position="55"/>
    </location>
</feature>
<feature type="domain" description="PPIase FKBP-type" evidence="8">
    <location>
        <begin position="266"/>
        <end position="353"/>
    </location>
</feature>
<evidence type="ECO:0000256" key="5">
    <source>
        <dbReference type="ARBA" id="ARBA00023235"/>
    </source>
</evidence>
<organism evidence="9 10">
    <name type="scientific">Luteococcus sanguinis</name>
    <dbReference type="NCBI Taxonomy" id="174038"/>
    <lineage>
        <taxon>Bacteria</taxon>
        <taxon>Bacillati</taxon>
        <taxon>Actinomycetota</taxon>
        <taxon>Actinomycetes</taxon>
        <taxon>Propionibacteriales</taxon>
        <taxon>Propionibacteriaceae</taxon>
        <taxon>Luteococcus</taxon>
    </lineage>
</organism>
<sequence>MLNNHLNRRQVGGLALTAVAGATLSACGSDDASTQSQTSASAGTPAASTSASASSTASASGSASASASATPTVKPTVISDLSAITVTGAFGKTPKVTAKWPIAVSKTLVKTLSAGTGATVASDATVEVNYHGVNGRTGKVFDESFTAGQSATFALANVVTGFQKAIANQKVGSRVLVMMTGADGYDASGGNSSAGINVGDCLIFVVDILSASLTAPSGTAVAPKAGLPTVTDAKGVPTVTIPKTAAPTALTVQPIIKGTGRKVVLTDTITIHQRAWDWATGKLVVDDYSTKGGESGALNQTITAWQKGLVGQTVGSRVLLIAPPSTAYGAEGDGSTIPKNSTLVYVVDLLYAQATAA</sequence>
<dbReference type="PROSITE" id="PS50059">
    <property type="entry name" value="FKBP_PPIASE"/>
    <property type="match status" value="2"/>
</dbReference>
<evidence type="ECO:0000256" key="7">
    <source>
        <dbReference type="SAM" id="MobiDB-lite"/>
    </source>
</evidence>
<keyword evidence="5 6" id="KW-0413">Isomerase</keyword>
<accession>A0ABW1X262</accession>
<gene>
    <name evidence="9" type="ORF">ACFP57_06375</name>
</gene>
<evidence type="ECO:0000256" key="2">
    <source>
        <dbReference type="ARBA" id="ARBA00006577"/>
    </source>
</evidence>
<dbReference type="Gene3D" id="3.10.50.40">
    <property type="match status" value="2"/>
</dbReference>
<evidence type="ECO:0000256" key="6">
    <source>
        <dbReference type="PROSITE-ProRule" id="PRU00277"/>
    </source>
</evidence>
<evidence type="ECO:0000256" key="3">
    <source>
        <dbReference type="ARBA" id="ARBA00013194"/>
    </source>
</evidence>
<dbReference type="SUPFAM" id="SSF54534">
    <property type="entry name" value="FKBP-like"/>
    <property type="match status" value="2"/>
</dbReference>
<reference evidence="10" key="1">
    <citation type="journal article" date="2019" name="Int. J. Syst. Evol. Microbiol.">
        <title>The Global Catalogue of Microorganisms (GCM) 10K type strain sequencing project: providing services to taxonomists for standard genome sequencing and annotation.</title>
        <authorList>
            <consortium name="The Broad Institute Genomics Platform"/>
            <consortium name="The Broad Institute Genome Sequencing Center for Infectious Disease"/>
            <person name="Wu L."/>
            <person name="Ma J."/>
        </authorList>
    </citation>
    <scope>NUCLEOTIDE SEQUENCE [LARGE SCALE GENOMIC DNA]</scope>
    <source>
        <strain evidence="10">CGMCC 1.15277</strain>
    </source>
</reference>
<evidence type="ECO:0000256" key="1">
    <source>
        <dbReference type="ARBA" id="ARBA00000971"/>
    </source>
</evidence>
<dbReference type="EMBL" id="JBHSUA010000013">
    <property type="protein sequence ID" value="MFC6396610.1"/>
    <property type="molecule type" value="Genomic_DNA"/>
</dbReference>
<dbReference type="PANTHER" id="PTHR43811">
    <property type="entry name" value="FKBP-TYPE PEPTIDYL-PROLYL CIS-TRANS ISOMERASE FKPA"/>
    <property type="match status" value="1"/>
</dbReference>
<dbReference type="InterPro" id="IPR046357">
    <property type="entry name" value="PPIase_dom_sf"/>
</dbReference>
<comment type="catalytic activity">
    <reaction evidence="1 6">
        <text>[protein]-peptidylproline (omega=180) = [protein]-peptidylproline (omega=0)</text>
        <dbReference type="Rhea" id="RHEA:16237"/>
        <dbReference type="Rhea" id="RHEA-COMP:10747"/>
        <dbReference type="Rhea" id="RHEA-COMP:10748"/>
        <dbReference type="ChEBI" id="CHEBI:83833"/>
        <dbReference type="ChEBI" id="CHEBI:83834"/>
        <dbReference type="EC" id="5.2.1.8"/>
    </reaction>
</comment>
<comment type="caution">
    <text evidence="9">The sequence shown here is derived from an EMBL/GenBank/DDBJ whole genome shotgun (WGS) entry which is preliminary data.</text>
</comment>
<dbReference type="PANTHER" id="PTHR43811:SF19">
    <property type="entry name" value="39 KDA FK506-BINDING NUCLEAR PROTEIN"/>
    <property type="match status" value="1"/>
</dbReference>
<proteinExistence type="inferred from homology"/>
<dbReference type="InterPro" id="IPR001179">
    <property type="entry name" value="PPIase_FKBP_dom"/>
</dbReference>
<protein>
    <recommendedName>
        <fullName evidence="3 6">peptidylprolyl isomerase</fullName>
        <ecNumber evidence="3 6">5.2.1.8</ecNumber>
    </recommendedName>
</protein>